<feature type="signal peptide" evidence="1">
    <location>
        <begin position="1"/>
        <end position="28"/>
    </location>
</feature>
<reference evidence="2 3" key="1">
    <citation type="submission" date="2024-05" db="EMBL/GenBank/DDBJ databases">
        <title>Three bacterial strains, DH-69, EH-24, and ECK-19 isolated from coastal sediments.</title>
        <authorList>
            <person name="Ye Y.-Q."/>
            <person name="Du Z.-J."/>
        </authorList>
    </citation>
    <scope>NUCLEOTIDE SEQUENCE [LARGE SCALE GENOMIC DNA]</scope>
    <source>
        <strain evidence="2 3">ECK-19</strain>
    </source>
</reference>
<evidence type="ECO:0000313" key="2">
    <source>
        <dbReference type="EMBL" id="MEX6634456.1"/>
    </source>
</evidence>
<keyword evidence="1" id="KW-0732">Signal</keyword>
<evidence type="ECO:0000313" key="3">
    <source>
        <dbReference type="Proteomes" id="UP001560685"/>
    </source>
</evidence>
<feature type="chain" id="PRO_5046083073" evidence="1">
    <location>
        <begin position="29"/>
        <end position="245"/>
    </location>
</feature>
<dbReference type="EMBL" id="JBEHZE010000001">
    <property type="protein sequence ID" value="MEX6634456.1"/>
    <property type="molecule type" value="Genomic_DNA"/>
</dbReference>
<name>A0ABV3ZAN4_9PROT</name>
<comment type="caution">
    <text evidence="2">The sequence shown here is derived from an EMBL/GenBank/DDBJ whole genome shotgun (WGS) entry which is preliminary data.</text>
</comment>
<dbReference type="RefSeq" id="WP_369314440.1">
    <property type="nucleotide sequence ID" value="NZ_JBEHZE010000001.1"/>
</dbReference>
<keyword evidence="3" id="KW-1185">Reference proteome</keyword>
<dbReference type="Proteomes" id="UP001560685">
    <property type="component" value="Unassembled WGS sequence"/>
</dbReference>
<accession>A0ABV3ZAN4</accession>
<sequence>MSFLAWSRLFIVFAIIVGQKLIADPAQAQNTSGVSNPDVTDGARSLGYRNSVAPSEGQDAFSHRVDYGHSFSDRTKAKFVVTQNNQNGDLKIRHVQIEGQYQFAKMQEGWNSAIQLQGRVPTAHNVSGRMRIGWQNSFDLTSRVEFRAVLLAAREFGELARDGIALETRSELTVSDLRDMRLGVQMFNKYNTTADFGDFNEQQHQFGPIIRGQITDDLKYGVGALFGVSRAANDAELRIFLGYSL</sequence>
<organism evidence="2 3">
    <name type="scientific">Hyphococcus lacteus</name>
    <dbReference type="NCBI Taxonomy" id="3143536"/>
    <lineage>
        <taxon>Bacteria</taxon>
        <taxon>Pseudomonadati</taxon>
        <taxon>Pseudomonadota</taxon>
        <taxon>Alphaproteobacteria</taxon>
        <taxon>Parvularculales</taxon>
        <taxon>Parvularculaceae</taxon>
        <taxon>Hyphococcus</taxon>
    </lineage>
</organism>
<proteinExistence type="predicted"/>
<evidence type="ECO:0000256" key="1">
    <source>
        <dbReference type="SAM" id="SignalP"/>
    </source>
</evidence>
<protein>
    <submittedName>
        <fullName evidence="2">Uncharacterized protein</fullName>
    </submittedName>
</protein>
<gene>
    <name evidence="2" type="ORF">ABFZ84_12945</name>
</gene>